<evidence type="ECO:0000313" key="1">
    <source>
        <dbReference type="EMBL" id="AWP14404.1"/>
    </source>
</evidence>
<sequence length="62" mass="6591">MEHSSGSRNVGPPFQHCLFCTPGDVTASVGRRRPGFVLRSCLGVAAAGTMRNLQKLLGHCAH</sequence>
<organism evidence="1 2">
    <name type="scientific">Scophthalmus maximus</name>
    <name type="common">Turbot</name>
    <name type="synonym">Psetta maxima</name>
    <dbReference type="NCBI Taxonomy" id="52904"/>
    <lineage>
        <taxon>Eukaryota</taxon>
        <taxon>Metazoa</taxon>
        <taxon>Chordata</taxon>
        <taxon>Craniata</taxon>
        <taxon>Vertebrata</taxon>
        <taxon>Euteleostomi</taxon>
        <taxon>Actinopterygii</taxon>
        <taxon>Neopterygii</taxon>
        <taxon>Teleostei</taxon>
        <taxon>Neoteleostei</taxon>
        <taxon>Acanthomorphata</taxon>
        <taxon>Carangaria</taxon>
        <taxon>Pleuronectiformes</taxon>
        <taxon>Pleuronectoidei</taxon>
        <taxon>Scophthalmidae</taxon>
        <taxon>Scophthalmus</taxon>
    </lineage>
</organism>
<evidence type="ECO:0000313" key="2">
    <source>
        <dbReference type="Proteomes" id="UP000246464"/>
    </source>
</evidence>
<reference evidence="1 2" key="1">
    <citation type="submission" date="2017-12" db="EMBL/GenBank/DDBJ databases">
        <title>Integrating genomic resources of turbot (Scophthalmus maximus) in depth evaluation of genetic and physical mapping variation across individuals.</title>
        <authorList>
            <person name="Martinez P."/>
        </authorList>
    </citation>
    <scope>NUCLEOTIDE SEQUENCE [LARGE SCALE GENOMIC DNA]</scope>
</reference>
<dbReference type="Proteomes" id="UP000246464">
    <property type="component" value="Chromosome 15"/>
</dbReference>
<proteinExistence type="predicted"/>
<gene>
    <name evidence="1" type="ORF">SMAX5B_008752</name>
</gene>
<name>A0A2U9CCV8_SCOMX</name>
<dbReference type="EMBL" id="CP026257">
    <property type="protein sequence ID" value="AWP14404.1"/>
    <property type="molecule type" value="Genomic_DNA"/>
</dbReference>
<keyword evidence="2" id="KW-1185">Reference proteome</keyword>
<protein>
    <submittedName>
        <fullName evidence="1">Uncharacterized protein</fullName>
    </submittedName>
</protein>
<accession>A0A2U9CCV8</accession>
<dbReference type="AlphaFoldDB" id="A0A2U9CCV8"/>